<protein>
    <submittedName>
        <fullName evidence="1">Uncharacterized protein</fullName>
    </submittedName>
</protein>
<dbReference type="Proteomes" id="UP000310760">
    <property type="component" value="Unassembled WGS sequence"/>
</dbReference>
<sequence>MTLALQGRIGARMFQTSIGSKRDSLWLSGWLRRLIKNQEWGVGMTHGILVGYDHFTDANIFWQHLDEAASLRKEGKLWIAPLADVAAYQAESDTLQMKVKRKKEKLVVTAKVALDKQLYRQPLTLIIEGTIKEARQDHRPLMVIRREGYSLIDIQPHGGTITMRL</sequence>
<proteinExistence type="predicted"/>
<dbReference type="EMBL" id="SRYJ01000058">
    <property type="protein sequence ID" value="TGY67616.1"/>
    <property type="molecule type" value="Genomic_DNA"/>
</dbReference>
<evidence type="ECO:0000313" key="2">
    <source>
        <dbReference type="Proteomes" id="UP000310760"/>
    </source>
</evidence>
<accession>A0A4S2FFS9</accession>
<gene>
    <name evidence="1" type="ORF">E5339_19465</name>
</gene>
<dbReference type="RefSeq" id="WP_135952604.1">
    <property type="nucleotide sequence ID" value="NZ_CAXHRC010000012.1"/>
</dbReference>
<organism evidence="1 2">
    <name type="scientific">Phocaeicola sartorii</name>
    <dbReference type="NCBI Taxonomy" id="671267"/>
    <lineage>
        <taxon>Bacteria</taxon>
        <taxon>Pseudomonadati</taxon>
        <taxon>Bacteroidota</taxon>
        <taxon>Bacteroidia</taxon>
        <taxon>Bacteroidales</taxon>
        <taxon>Bacteroidaceae</taxon>
        <taxon>Phocaeicola</taxon>
    </lineage>
</organism>
<evidence type="ECO:0000313" key="1">
    <source>
        <dbReference type="EMBL" id="TGY67616.1"/>
    </source>
</evidence>
<dbReference type="AlphaFoldDB" id="A0A4S2FFS9"/>
<name>A0A4S2FFS9_9BACT</name>
<comment type="caution">
    <text evidence="1">The sequence shown here is derived from an EMBL/GenBank/DDBJ whole genome shotgun (WGS) entry which is preliminary data.</text>
</comment>
<reference evidence="1 2" key="1">
    <citation type="submission" date="2019-04" db="EMBL/GenBank/DDBJ databases">
        <title>Microbes associate with the intestines of laboratory mice.</title>
        <authorList>
            <person name="Navarre W."/>
            <person name="Wong E."/>
            <person name="Huang K."/>
            <person name="Tropini C."/>
            <person name="Ng K."/>
            <person name="Yu B."/>
        </authorList>
    </citation>
    <scope>NUCLEOTIDE SEQUENCE [LARGE SCALE GENOMIC DNA]</scope>
    <source>
        <strain evidence="1 2">NM22_B1</strain>
    </source>
</reference>